<protein>
    <submittedName>
        <fullName evidence="5">Putative regulatory protein</fullName>
    </submittedName>
</protein>
<evidence type="ECO:0000313" key="6">
    <source>
        <dbReference type="Proteomes" id="UP000006764"/>
    </source>
</evidence>
<dbReference type="RefSeq" id="WP_008733011.1">
    <property type="nucleotide sequence ID" value="NZ_CP004387.1"/>
</dbReference>
<keyword evidence="6" id="KW-1185">Reference proteome</keyword>
<reference evidence="5 6" key="1">
    <citation type="journal article" date="2012" name="J. Bacteriol.">
        <title>Genome sequence of an alkane-degrading bacterium, Alcanivorax pacificus type strain W11-5, isolated from deep sea sediment.</title>
        <authorList>
            <person name="Lai Q."/>
            <person name="Shao Z."/>
        </authorList>
    </citation>
    <scope>NUCLEOTIDE SEQUENCE [LARGE SCALE GENOMIC DNA]</scope>
    <source>
        <strain evidence="5 6">W11-5</strain>
    </source>
</reference>
<dbReference type="PROSITE" id="PS01124">
    <property type="entry name" value="HTH_ARAC_FAMILY_2"/>
    <property type="match status" value="1"/>
</dbReference>
<dbReference type="EMBL" id="CP004387">
    <property type="protein sequence ID" value="AJD49798.1"/>
    <property type="molecule type" value="Genomic_DNA"/>
</dbReference>
<sequence>MSPPEQVALVRVAPSPPLRPLVQSLWCLDTRAGDGSDQAALMHPDGGTSLILSYGAPLGLASTPGQGLIWAPALPQSGQLLPAAGRYAFGVRFHPAGVRALWDCPVPDIDDLLLSARAAAPLHALHEQMALLPDTHSRLAYLDQWLLTHLRPQRPSPAVNGTMQALRAMKPLPEVLADVPLSRRALERRFLMEVGMSPKQFARVARVASARRLLKQPLPQRPSQAWLAQQLGYFDEAHFIRDFQRVVGLTPGRYARRQSS</sequence>
<dbReference type="SUPFAM" id="SSF46689">
    <property type="entry name" value="Homeodomain-like"/>
    <property type="match status" value="1"/>
</dbReference>
<proteinExistence type="predicted"/>
<keyword evidence="1" id="KW-0805">Transcription regulation</keyword>
<evidence type="ECO:0000256" key="2">
    <source>
        <dbReference type="ARBA" id="ARBA00023125"/>
    </source>
</evidence>
<dbReference type="GO" id="GO:0003700">
    <property type="term" value="F:DNA-binding transcription factor activity"/>
    <property type="evidence" value="ECO:0007669"/>
    <property type="project" value="InterPro"/>
</dbReference>
<name>A0A0B4XTG1_9GAMM</name>
<dbReference type="GO" id="GO:0043565">
    <property type="term" value="F:sequence-specific DNA binding"/>
    <property type="evidence" value="ECO:0007669"/>
    <property type="project" value="InterPro"/>
</dbReference>
<organism evidence="5 6">
    <name type="scientific">Isoalcanivorax pacificus W11-5</name>
    <dbReference type="NCBI Taxonomy" id="391936"/>
    <lineage>
        <taxon>Bacteria</taxon>
        <taxon>Pseudomonadati</taxon>
        <taxon>Pseudomonadota</taxon>
        <taxon>Gammaproteobacteria</taxon>
        <taxon>Oceanospirillales</taxon>
        <taxon>Alcanivoracaceae</taxon>
        <taxon>Isoalcanivorax</taxon>
    </lineage>
</organism>
<evidence type="ECO:0000259" key="4">
    <source>
        <dbReference type="PROSITE" id="PS01124"/>
    </source>
</evidence>
<keyword evidence="2" id="KW-0238">DNA-binding</keyword>
<dbReference type="PANTHER" id="PTHR46796:SF13">
    <property type="entry name" value="HTH-TYPE TRANSCRIPTIONAL ACTIVATOR RHAS"/>
    <property type="match status" value="1"/>
</dbReference>
<keyword evidence="3" id="KW-0804">Transcription</keyword>
<evidence type="ECO:0000256" key="3">
    <source>
        <dbReference type="ARBA" id="ARBA00023163"/>
    </source>
</evidence>
<dbReference type="AlphaFoldDB" id="A0A0B4XTG1"/>
<dbReference type="InterPro" id="IPR046532">
    <property type="entry name" value="DUF6597"/>
</dbReference>
<evidence type="ECO:0000256" key="1">
    <source>
        <dbReference type="ARBA" id="ARBA00023015"/>
    </source>
</evidence>
<dbReference type="InterPro" id="IPR050204">
    <property type="entry name" value="AraC_XylS_family_regulators"/>
</dbReference>
<dbReference type="Proteomes" id="UP000006764">
    <property type="component" value="Chromosome"/>
</dbReference>
<accession>A0A0B4XTG1</accession>
<dbReference type="Gene3D" id="1.10.10.60">
    <property type="entry name" value="Homeodomain-like"/>
    <property type="match status" value="1"/>
</dbReference>
<dbReference type="Pfam" id="PF20240">
    <property type="entry name" value="DUF6597"/>
    <property type="match status" value="1"/>
</dbReference>
<dbReference type="OrthoDB" id="9809338at2"/>
<dbReference type="KEGG" id="apac:S7S_16930"/>
<dbReference type="PANTHER" id="PTHR46796">
    <property type="entry name" value="HTH-TYPE TRANSCRIPTIONAL ACTIVATOR RHAS-RELATED"/>
    <property type="match status" value="1"/>
</dbReference>
<dbReference type="SMART" id="SM00342">
    <property type="entry name" value="HTH_ARAC"/>
    <property type="match status" value="1"/>
</dbReference>
<dbReference type="Pfam" id="PF12833">
    <property type="entry name" value="HTH_18"/>
    <property type="match status" value="1"/>
</dbReference>
<dbReference type="InterPro" id="IPR009057">
    <property type="entry name" value="Homeodomain-like_sf"/>
</dbReference>
<dbReference type="STRING" id="391936.S7S_16930"/>
<dbReference type="InterPro" id="IPR018060">
    <property type="entry name" value="HTH_AraC"/>
</dbReference>
<feature type="domain" description="HTH araC/xylS-type" evidence="4">
    <location>
        <begin position="172"/>
        <end position="257"/>
    </location>
</feature>
<evidence type="ECO:0000313" key="5">
    <source>
        <dbReference type="EMBL" id="AJD49798.1"/>
    </source>
</evidence>
<dbReference type="HOGENOM" id="CLU_066193_1_2_6"/>
<gene>
    <name evidence="5" type="ORF">S7S_16930</name>
</gene>